<evidence type="ECO:0000313" key="4">
    <source>
        <dbReference type="Proteomes" id="UP001597349"/>
    </source>
</evidence>
<comment type="similarity">
    <text evidence="1">Belongs to the metallo-beta-lactamase superfamily. Class-B beta-lactamase family.</text>
</comment>
<dbReference type="Gene3D" id="3.60.15.10">
    <property type="entry name" value="Ribonuclease Z/Hydroxyacylglutathione hydrolase-like"/>
    <property type="match status" value="1"/>
</dbReference>
<dbReference type="PANTHER" id="PTHR42951:SF4">
    <property type="entry name" value="ACYL-COENZYME A THIOESTERASE MBLAC2"/>
    <property type="match status" value="1"/>
</dbReference>
<reference evidence="4" key="1">
    <citation type="journal article" date="2019" name="Int. J. Syst. Evol. Microbiol.">
        <title>The Global Catalogue of Microorganisms (GCM) 10K type strain sequencing project: providing services to taxonomists for standard genome sequencing and annotation.</title>
        <authorList>
            <consortium name="The Broad Institute Genomics Platform"/>
            <consortium name="The Broad Institute Genome Sequencing Center for Infectious Disease"/>
            <person name="Wu L."/>
            <person name="Ma J."/>
        </authorList>
    </citation>
    <scope>NUCLEOTIDE SEQUENCE [LARGE SCALE GENOMIC DNA]</scope>
    <source>
        <strain evidence="4">CGMCC 1.16226</strain>
    </source>
</reference>
<accession>A0ABW4WQH1</accession>
<dbReference type="InterPro" id="IPR001279">
    <property type="entry name" value="Metallo-B-lactamas"/>
</dbReference>
<evidence type="ECO:0000256" key="1">
    <source>
        <dbReference type="ARBA" id="ARBA00005250"/>
    </source>
</evidence>
<gene>
    <name evidence="3" type="ORF">ACFSQT_35545</name>
</gene>
<proteinExistence type="inferred from homology"/>
<organism evidence="3 4">
    <name type="scientific">Mesorhizobium calcicola</name>
    <dbReference type="NCBI Taxonomy" id="1300310"/>
    <lineage>
        <taxon>Bacteria</taxon>
        <taxon>Pseudomonadati</taxon>
        <taxon>Pseudomonadota</taxon>
        <taxon>Alphaproteobacteria</taxon>
        <taxon>Hyphomicrobiales</taxon>
        <taxon>Phyllobacteriaceae</taxon>
        <taxon>Mesorhizobium</taxon>
    </lineage>
</organism>
<dbReference type="Proteomes" id="UP001597349">
    <property type="component" value="Unassembled WGS sequence"/>
</dbReference>
<evidence type="ECO:0000259" key="2">
    <source>
        <dbReference type="Pfam" id="PF00753"/>
    </source>
</evidence>
<name>A0ABW4WQH1_9HYPH</name>
<dbReference type="RefSeq" id="WP_379026703.1">
    <property type="nucleotide sequence ID" value="NZ_JBHUGY010000071.1"/>
</dbReference>
<keyword evidence="4" id="KW-1185">Reference proteome</keyword>
<comment type="caution">
    <text evidence="3">The sequence shown here is derived from an EMBL/GenBank/DDBJ whole genome shotgun (WGS) entry which is preliminary data.</text>
</comment>
<dbReference type="InterPro" id="IPR050855">
    <property type="entry name" value="NDM-1-like"/>
</dbReference>
<evidence type="ECO:0000313" key="3">
    <source>
        <dbReference type="EMBL" id="MFD2058208.1"/>
    </source>
</evidence>
<dbReference type="Pfam" id="PF00753">
    <property type="entry name" value="Lactamase_B"/>
    <property type="match status" value="1"/>
</dbReference>
<protein>
    <submittedName>
        <fullName evidence="3">MBL fold metallo-hydrolase</fullName>
    </submittedName>
</protein>
<dbReference type="PANTHER" id="PTHR42951">
    <property type="entry name" value="METALLO-BETA-LACTAMASE DOMAIN-CONTAINING"/>
    <property type="match status" value="1"/>
</dbReference>
<dbReference type="InterPro" id="IPR036866">
    <property type="entry name" value="RibonucZ/Hydroxyglut_hydro"/>
</dbReference>
<feature type="domain" description="Metallo-beta-lactamase" evidence="2">
    <location>
        <begin position="30"/>
        <end position="120"/>
    </location>
</feature>
<dbReference type="EMBL" id="JBHUGY010000071">
    <property type="protein sequence ID" value="MFD2058208.1"/>
    <property type="molecule type" value="Genomic_DNA"/>
</dbReference>
<sequence>MADEHTLAHLFRAQPQAVGRSPNEAWSPQRFRLSPAPLARILDEGDMIETGDRSFHVIHLPGHSPGSIGLLDERNGDLLAGDAIYRGRLIDDLPGSDALAYRQTMQRLLQIEFSRAFCGHGETIDQIELRAIARTYLDSAG</sequence>
<dbReference type="SUPFAM" id="SSF56281">
    <property type="entry name" value="Metallo-hydrolase/oxidoreductase"/>
    <property type="match status" value="1"/>
</dbReference>